<dbReference type="InterPro" id="IPR020622">
    <property type="entry name" value="Ala_racemase_pyridoxalP-BS"/>
</dbReference>
<accession>A0ABY1ZPU6</accession>
<feature type="binding site" evidence="4">
    <location>
        <position position="129"/>
    </location>
    <ligand>
        <name>substrate</name>
    </ligand>
</feature>
<gene>
    <name evidence="6" type="primary">alr</name>
    <name evidence="6" type="ORF">EZI54_09585</name>
</gene>
<dbReference type="InterPro" id="IPR009006">
    <property type="entry name" value="Ala_racemase/Decarboxylase_C"/>
</dbReference>
<comment type="similarity">
    <text evidence="4">Belongs to the alanine racemase family.</text>
</comment>
<comment type="caution">
    <text evidence="6">The sequence shown here is derived from an EMBL/GenBank/DDBJ whole genome shotgun (WGS) entry which is preliminary data.</text>
</comment>
<proteinExistence type="inferred from homology"/>
<dbReference type="EMBL" id="SJDL01000012">
    <property type="protein sequence ID" value="TBW56188.1"/>
    <property type="molecule type" value="Genomic_DNA"/>
</dbReference>
<comment type="function">
    <text evidence="4">Catalyzes the interconversion of L-alanine and D-alanine. May also act on other amino acids.</text>
</comment>
<feature type="domain" description="Alanine racemase C-terminal" evidence="5">
    <location>
        <begin position="233"/>
        <end position="357"/>
    </location>
</feature>
<dbReference type="InterPro" id="IPR011079">
    <property type="entry name" value="Ala_racemase_C"/>
</dbReference>
<dbReference type="Proteomes" id="UP000313645">
    <property type="component" value="Unassembled WGS sequence"/>
</dbReference>
<dbReference type="SUPFAM" id="SSF51419">
    <property type="entry name" value="PLP-binding barrel"/>
    <property type="match status" value="1"/>
</dbReference>
<evidence type="ECO:0000259" key="5">
    <source>
        <dbReference type="SMART" id="SM01005"/>
    </source>
</evidence>
<feature type="binding site" evidence="4">
    <location>
        <position position="302"/>
    </location>
    <ligand>
        <name>substrate</name>
    </ligand>
</feature>
<comment type="catalytic activity">
    <reaction evidence="4">
        <text>L-alanine = D-alanine</text>
        <dbReference type="Rhea" id="RHEA:20249"/>
        <dbReference type="ChEBI" id="CHEBI:57416"/>
        <dbReference type="ChEBI" id="CHEBI:57972"/>
        <dbReference type="EC" id="5.1.1.1"/>
    </reaction>
</comment>
<dbReference type="Pfam" id="PF00842">
    <property type="entry name" value="Ala_racemase_C"/>
    <property type="match status" value="1"/>
</dbReference>
<feature type="active site" description="Proton acceptor; specific for D-alanine" evidence="4">
    <location>
        <position position="35"/>
    </location>
</feature>
<dbReference type="RefSeq" id="WP_131481379.1">
    <property type="nucleotide sequence ID" value="NZ_SJDL01000012.1"/>
</dbReference>
<dbReference type="HAMAP" id="MF_01201">
    <property type="entry name" value="Ala_racemase"/>
    <property type="match status" value="1"/>
</dbReference>
<evidence type="ECO:0000313" key="7">
    <source>
        <dbReference type="Proteomes" id="UP000313645"/>
    </source>
</evidence>
<dbReference type="SUPFAM" id="SSF50621">
    <property type="entry name" value="Alanine racemase C-terminal domain-like"/>
    <property type="match status" value="1"/>
</dbReference>
<protein>
    <recommendedName>
        <fullName evidence="4">Alanine racemase</fullName>
        <ecNumber evidence="4">5.1.1.1</ecNumber>
    </recommendedName>
</protein>
<sequence>MGRHTRARIDLSALRHNFALAERQAGTAEAMAVVKADGYGHGLEPVARALADQAGRFAVACLEEAERLREAGIRQPIVLLQGFHDDADVATCADLGLEPVIHSDHQLAALENAAATLTVWLKVNTGMNRLGFAPEQVEARVQRLRAVGGVTLKGMVTHYACADDREDPMTDRQNDMFSALSARYPELEFSAANSAGHFRVDSPRFHWTRPGIMLYGATPMIVESAAELGLRAVMSLESRLTATRVLQPGECVGYGATWRAARPTPMGIVSIGYGDGYPRHAPTGTPVWVAGTRTATLGRVSMDMLAVDLTAAPHARPGDRVELWGANVPVDEVARCAGTIGYELLTGVTARVPRVYTE</sequence>
<dbReference type="Gene3D" id="2.40.37.10">
    <property type="entry name" value="Lyase, Ornithine Decarboxylase, Chain A, domain 1"/>
    <property type="match status" value="1"/>
</dbReference>
<evidence type="ECO:0000256" key="4">
    <source>
        <dbReference type="HAMAP-Rule" id="MF_01201"/>
    </source>
</evidence>
<evidence type="ECO:0000256" key="2">
    <source>
        <dbReference type="ARBA" id="ARBA00022898"/>
    </source>
</evidence>
<dbReference type="NCBIfam" id="TIGR00492">
    <property type="entry name" value="alr"/>
    <property type="match status" value="1"/>
</dbReference>
<comment type="cofactor">
    <cofactor evidence="1 4">
        <name>pyridoxal 5'-phosphate</name>
        <dbReference type="ChEBI" id="CHEBI:597326"/>
    </cofactor>
</comment>
<dbReference type="CDD" id="cd06827">
    <property type="entry name" value="PLPDE_III_AR_proteobact"/>
    <property type="match status" value="1"/>
</dbReference>
<dbReference type="PANTHER" id="PTHR30511">
    <property type="entry name" value="ALANINE RACEMASE"/>
    <property type="match status" value="1"/>
</dbReference>
<evidence type="ECO:0000256" key="1">
    <source>
        <dbReference type="ARBA" id="ARBA00001933"/>
    </source>
</evidence>
<name>A0ABY1ZPU6_9GAMM</name>
<comment type="pathway">
    <text evidence="4">Amino-acid biosynthesis; D-alanine biosynthesis; D-alanine from L-alanine: step 1/1.</text>
</comment>
<dbReference type="Pfam" id="PF01168">
    <property type="entry name" value="Ala_racemase_N"/>
    <property type="match status" value="1"/>
</dbReference>
<dbReference type="InterPro" id="IPR029066">
    <property type="entry name" value="PLP-binding_barrel"/>
</dbReference>
<organism evidence="6 7">
    <name type="scientific">Marinobacter halodurans</name>
    <dbReference type="NCBI Taxonomy" id="2528979"/>
    <lineage>
        <taxon>Bacteria</taxon>
        <taxon>Pseudomonadati</taxon>
        <taxon>Pseudomonadota</taxon>
        <taxon>Gammaproteobacteria</taxon>
        <taxon>Pseudomonadales</taxon>
        <taxon>Marinobacteraceae</taxon>
        <taxon>Marinobacter</taxon>
    </lineage>
</organism>
<dbReference type="PROSITE" id="PS00395">
    <property type="entry name" value="ALANINE_RACEMASE"/>
    <property type="match status" value="1"/>
</dbReference>
<reference evidence="6 7" key="1">
    <citation type="submission" date="2019-02" db="EMBL/GenBank/DDBJ databases">
        <title>Marinobacter halodurans sp. nov., a marine bacterium isolated from sea tidal flat.</title>
        <authorList>
            <person name="Yoo Y."/>
            <person name="Lee D.W."/>
            <person name="Kim B.S."/>
            <person name="Kim J.-J."/>
        </authorList>
    </citation>
    <scope>NUCLEOTIDE SEQUENCE [LARGE SCALE GENOMIC DNA]</scope>
    <source>
        <strain evidence="6 7">YJ-S3-2</strain>
    </source>
</reference>
<dbReference type="GO" id="GO:0008784">
    <property type="term" value="F:alanine racemase activity"/>
    <property type="evidence" value="ECO:0007669"/>
    <property type="project" value="UniProtKB-EC"/>
</dbReference>
<dbReference type="PANTHER" id="PTHR30511:SF0">
    <property type="entry name" value="ALANINE RACEMASE, CATABOLIC-RELATED"/>
    <property type="match status" value="1"/>
</dbReference>
<keyword evidence="3 4" id="KW-0413">Isomerase</keyword>
<dbReference type="InterPro" id="IPR000821">
    <property type="entry name" value="Ala_racemase"/>
</dbReference>
<keyword evidence="2 4" id="KW-0663">Pyridoxal phosphate</keyword>
<evidence type="ECO:0000313" key="6">
    <source>
        <dbReference type="EMBL" id="TBW56188.1"/>
    </source>
</evidence>
<feature type="modified residue" description="N6-(pyridoxal phosphate)lysine" evidence="4">
    <location>
        <position position="35"/>
    </location>
</feature>
<evidence type="ECO:0000256" key="3">
    <source>
        <dbReference type="ARBA" id="ARBA00023235"/>
    </source>
</evidence>
<dbReference type="InterPro" id="IPR001608">
    <property type="entry name" value="Ala_racemase_N"/>
</dbReference>
<dbReference type="PRINTS" id="PR00992">
    <property type="entry name" value="ALARACEMASE"/>
</dbReference>
<dbReference type="EC" id="5.1.1.1" evidence="4"/>
<dbReference type="SMART" id="SM01005">
    <property type="entry name" value="Ala_racemase_C"/>
    <property type="match status" value="1"/>
</dbReference>
<feature type="active site" description="Proton acceptor; specific for L-alanine" evidence="4">
    <location>
        <position position="254"/>
    </location>
</feature>
<keyword evidence="7" id="KW-1185">Reference proteome</keyword>
<dbReference type="Gene3D" id="3.20.20.10">
    <property type="entry name" value="Alanine racemase"/>
    <property type="match status" value="1"/>
</dbReference>